<dbReference type="NCBIfam" id="TIGR00762">
    <property type="entry name" value="DegV"/>
    <property type="match status" value="1"/>
</dbReference>
<dbReference type="Gene3D" id="3.30.1180.10">
    <property type="match status" value="1"/>
</dbReference>
<keyword evidence="2" id="KW-0446">Lipid-binding</keyword>
<dbReference type="InterPro" id="IPR003797">
    <property type="entry name" value="DegV"/>
</dbReference>
<evidence type="ECO:0000313" key="4">
    <source>
        <dbReference type="Proteomes" id="UP001500339"/>
    </source>
</evidence>
<dbReference type="InterPro" id="IPR050270">
    <property type="entry name" value="DegV_domain_contain"/>
</dbReference>
<name>A0ABN1J2R9_9CLOT</name>
<evidence type="ECO:0000256" key="2">
    <source>
        <dbReference type="ARBA" id="ARBA00023121"/>
    </source>
</evidence>
<evidence type="ECO:0000256" key="1">
    <source>
        <dbReference type="ARBA" id="ARBA00003238"/>
    </source>
</evidence>
<reference evidence="3 4" key="1">
    <citation type="journal article" date="2019" name="Int. J. Syst. Evol. Microbiol.">
        <title>The Global Catalogue of Microorganisms (GCM) 10K type strain sequencing project: providing services to taxonomists for standard genome sequencing and annotation.</title>
        <authorList>
            <consortium name="The Broad Institute Genomics Platform"/>
            <consortium name="The Broad Institute Genome Sequencing Center for Infectious Disease"/>
            <person name="Wu L."/>
            <person name="Ma J."/>
        </authorList>
    </citation>
    <scope>NUCLEOTIDE SEQUENCE [LARGE SCALE GENOMIC DNA]</scope>
    <source>
        <strain evidence="3 4">JCM 1405</strain>
    </source>
</reference>
<dbReference type="PANTHER" id="PTHR33434">
    <property type="entry name" value="DEGV DOMAIN-CONTAINING PROTEIN DR_1986-RELATED"/>
    <property type="match status" value="1"/>
</dbReference>
<gene>
    <name evidence="3" type="ORF">GCM10008905_24030</name>
</gene>
<protein>
    <submittedName>
        <fullName evidence="3">DegV family protein</fullName>
    </submittedName>
</protein>
<dbReference type="RefSeq" id="WP_343770007.1">
    <property type="nucleotide sequence ID" value="NZ_BAAACF010000003.1"/>
</dbReference>
<dbReference type="PROSITE" id="PS51482">
    <property type="entry name" value="DEGV"/>
    <property type="match status" value="1"/>
</dbReference>
<comment type="caution">
    <text evidence="3">The sequence shown here is derived from an EMBL/GenBank/DDBJ whole genome shotgun (WGS) entry which is preliminary data.</text>
</comment>
<keyword evidence="4" id="KW-1185">Reference proteome</keyword>
<dbReference type="EMBL" id="BAAACF010000003">
    <property type="protein sequence ID" value="GAA0726960.1"/>
    <property type="molecule type" value="Genomic_DNA"/>
</dbReference>
<dbReference type="Gene3D" id="3.40.50.10170">
    <property type="match status" value="1"/>
</dbReference>
<dbReference type="PANTHER" id="PTHR33434:SF3">
    <property type="entry name" value="DEGV DOMAIN-CONTAINING PROTEIN YITS"/>
    <property type="match status" value="1"/>
</dbReference>
<dbReference type="SUPFAM" id="SSF82549">
    <property type="entry name" value="DAK1/DegV-like"/>
    <property type="match status" value="1"/>
</dbReference>
<evidence type="ECO:0000313" key="3">
    <source>
        <dbReference type="EMBL" id="GAA0726960.1"/>
    </source>
</evidence>
<dbReference type="InterPro" id="IPR043168">
    <property type="entry name" value="DegV_C"/>
</dbReference>
<accession>A0ABN1J2R9</accession>
<proteinExistence type="predicted"/>
<comment type="function">
    <text evidence="1">May bind long-chain fatty acids, such as palmitate, and may play a role in lipid transport or fatty acid metabolism.</text>
</comment>
<organism evidence="3 4">
    <name type="scientific">Clostridium malenominatum</name>
    <dbReference type="NCBI Taxonomy" id="1539"/>
    <lineage>
        <taxon>Bacteria</taxon>
        <taxon>Bacillati</taxon>
        <taxon>Bacillota</taxon>
        <taxon>Clostridia</taxon>
        <taxon>Eubacteriales</taxon>
        <taxon>Clostridiaceae</taxon>
        <taxon>Clostridium</taxon>
    </lineage>
</organism>
<sequence length="282" mass="31124">MSKIALITDSTSDLNKEDVEKYNIKVLPLRVIYKDREYMDRVNITPSEVYDNLVNEVPTTSLPSMLEVNNLFSKLEEEGYTHAIAICISSGISGTYNMVNIASEDYPTIKTHVFDSKSLTMGEGAIVIECGKMIASGKSFEEIVELLPSIQSRIKVYYVVETLTYLIQGGRIGKVAGTVGELLQLKPIISINEEGTYYTYSKVRGRNKSIAKLVEIANEALVKDKSKIWVLHGGALEDGKSLYETISKLPNLSEVHFGDISPVLGVHTGPGLLGIVVMRDNQ</sequence>
<dbReference type="Proteomes" id="UP001500339">
    <property type="component" value="Unassembled WGS sequence"/>
</dbReference>
<dbReference type="Pfam" id="PF02645">
    <property type="entry name" value="DegV"/>
    <property type="match status" value="1"/>
</dbReference>